<name>A0A6N8HAY7_9FLAO</name>
<dbReference type="Gene3D" id="3.40.50.20">
    <property type="match status" value="1"/>
</dbReference>
<dbReference type="CDD" id="cd03360">
    <property type="entry name" value="LbH_AT_putative"/>
    <property type="match status" value="1"/>
</dbReference>
<dbReference type="Pfam" id="PF17836">
    <property type="entry name" value="PglD_N"/>
    <property type="match status" value="1"/>
</dbReference>
<dbReference type="PANTHER" id="PTHR43300">
    <property type="entry name" value="ACETYLTRANSFERASE"/>
    <property type="match status" value="1"/>
</dbReference>
<dbReference type="PANTHER" id="PTHR43300:SF7">
    <property type="entry name" value="UDP-N-ACETYLBACILLOSAMINE N-ACETYLTRANSFERASE"/>
    <property type="match status" value="1"/>
</dbReference>
<evidence type="ECO:0000259" key="4">
    <source>
        <dbReference type="Pfam" id="PF17836"/>
    </source>
</evidence>
<dbReference type="OrthoDB" id="9794407at2"/>
<dbReference type="InterPro" id="IPR041561">
    <property type="entry name" value="PglD_N"/>
</dbReference>
<feature type="binding site" evidence="3">
    <location>
        <position position="134"/>
    </location>
    <ligand>
        <name>acetyl-CoA</name>
        <dbReference type="ChEBI" id="CHEBI:57288"/>
    </ligand>
</feature>
<evidence type="ECO:0000256" key="3">
    <source>
        <dbReference type="PIRSR" id="PIRSR620019-2"/>
    </source>
</evidence>
<dbReference type="Gene3D" id="2.160.10.10">
    <property type="entry name" value="Hexapeptide repeat proteins"/>
    <property type="match status" value="1"/>
</dbReference>
<dbReference type="RefSeq" id="WP_157482745.1">
    <property type="nucleotide sequence ID" value="NZ_WOWP01000024.1"/>
</dbReference>
<dbReference type="InterPro" id="IPR020019">
    <property type="entry name" value="AcTrfase_PglD-like"/>
</dbReference>
<feature type="binding site" evidence="3">
    <location>
        <position position="155"/>
    </location>
    <ligand>
        <name>acetyl-CoA</name>
        <dbReference type="ChEBI" id="CHEBI:57288"/>
    </ligand>
</feature>
<dbReference type="InterPro" id="IPR001451">
    <property type="entry name" value="Hexapep"/>
</dbReference>
<evidence type="ECO:0000313" key="5">
    <source>
        <dbReference type="EMBL" id="MUV03621.1"/>
    </source>
</evidence>
<gene>
    <name evidence="5" type="ORF">GN157_07850</name>
</gene>
<comment type="caution">
    <text evidence="5">The sequence shown here is derived from an EMBL/GenBank/DDBJ whole genome shotgun (WGS) entry which is preliminary data.</text>
</comment>
<feature type="domain" description="PglD N-terminal" evidence="4">
    <location>
        <begin position="2"/>
        <end position="73"/>
    </location>
</feature>
<proteinExistence type="inferred from homology"/>
<evidence type="ECO:0000313" key="6">
    <source>
        <dbReference type="Proteomes" id="UP000433945"/>
    </source>
</evidence>
<keyword evidence="6" id="KW-1185">Reference proteome</keyword>
<dbReference type="NCBIfam" id="TIGR03570">
    <property type="entry name" value="NeuD_NnaD"/>
    <property type="match status" value="1"/>
</dbReference>
<dbReference type="Pfam" id="PF00132">
    <property type="entry name" value="Hexapep"/>
    <property type="match status" value="1"/>
</dbReference>
<dbReference type="InterPro" id="IPR050179">
    <property type="entry name" value="Trans_hexapeptide_repeat"/>
</dbReference>
<dbReference type="SUPFAM" id="SSF51161">
    <property type="entry name" value="Trimeric LpxA-like enzymes"/>
    <property type="match status" value="1"/>
</dbReference>
<dbReference type="Proteomes" id="UP000433945">
    <property type="component" value="Unassembled WGS sequence"/>
</dbReference>
<feature type="active site" description="Proton acceptor" evidence="2">
    <location>
        <position position="125"/>
    </location>
</feature>
<comment type="similarity">
    <text evidence="1">Belongs to the transferase hexapeptide repeat family.</text>
</comment>
<organism evidence="5 6">
    <name type="scientific">Flavobacterium rakeshii</name>
    <dbReference type="NCBI Taxonomy" id="1038845"/>
    <lineage>
        <taxon>Bacteria</taxon>
        <taxon>Pseudomonadati</taxon>
        <taxon>Bacteroidota</taxon>
        <taxon>Flavobacteriia</taxon>
        <taxon>Flavobacteriales</taxon>
        <taxon>Flavobacteriaceae</taxon>
        <taxon>Flavobacterium</taxon>
    </lineage>
</organism>
<evidence type="ECO:0000256" key="1">
    <source>
        <dbReference type="ARBA" id="ARBA00007274"/>
    </source>
</evidence>
<dbReference type="AlphaFoldDB" id="A0A6N8HAY7"/>
<reference evidence="5 6" key="1">
    <citation type="submission" date="2019-12" db="EMBL/GenBank/DDBJ databases">
        <authorList>
            <person name="Sun J.-Q."/>
        </authorList>
    </citation>
    <scope>NUCLEOTIDE SEQUENCE [LARGE SCALE GENOMIC DNA]</scope>
    <source>
        <strain evidence="5 6">JCM 17928</strain>
    </source>
</reference>
<dbReference type="InterPro" id="IPR011004">
    <property type="entry name" value="Trimer_LpxA-like_sf"/>
</dbReference>
<feature type="site" description="Increases basicity of active site His" evidence="2">
    <location>
        <position position="126"/>
    </location>
</feature>
<dbReference type="EMBL" id="WOWP01000024">
    <property type="protein sequence ID" value="MUV03621.1"/>
    <property type="molecule type" value="Genomic_DNA"/>
</dbReference>
<keyword evidence="5" id="KW-0808">Transferase</keyword>
<evidence type="ECO:0000256" key="2">
    <source>
        <dbReference type="PIRSR" id="PIRSR620019-1"/>
    </source>
</evidence>
<protein>
    <submittedName>
        <fullName evidence="5">Acetyltransferase</fullName>
    </submittedName>
</protein>
<sequence>MFLYGASGHSKVVIEVVRSGKEQFVEALYDDNPGRDELLGVKVVSDKTVFESKSEWLIAIGNNRIRKKINDKLKLNYVYLVHSNATLSPSSKLGKGSVVMAGAVINANALVGKHCIVNTGAVIEHDCIVGDYVHVSPGAALAGNVEVGEGTHIGIGAVAIQGVKIGRWATIGAGAVIIRDVPDFAVVVGNPGKIIKYNRF</sequence>
<accession>A0A6N8HAY7</accession>
<dbReference type="GO" id="GO:0016740">
    <property type="term" value="F:transferase activity"/>
    <property type="evidence" value="ECO:0007669"/>
    <property type="project" value="UniProtKB-KW"/>
</dbReference>
<feature type="binding site" evidence="3">
    <location>
        <position position="61"/>
    </location>
    <ligand>
        <name>substrate</name>
    </ligand>
</feature>
<feature type="binding site" evidence="3">
    <location>
        <begin position="7"/>
        <end position="9"/>
    </location>
    <ligand>
        <name>substrate</name>
    </ligand>
</feature>